<name>A0A7W9IK24_9ACTN</name>
<dbReference type="RefSeq" id="WP_184544337.1">
    <property type="nucleotide sequence ID" value="NZ_JACHMP010000001.1"/>
</dbReference>
<sequence>MSGPLAALAIVTVAFVVVASVVEWWRDRSWMSSQERQVKRTWADQARRVREARWPDYYR</sequence>
<dbReference type="EMBL" id="JACHMP010000001">
    <property type="protein sequence ID" value="MBB5822137.1"/>
    <property type="molecule type" value="Genomic_DNA"/>
</dbReference>
<evidence type="ECO:0000256" key="1">
    <source>
        <dbReference type="SAM" id="Phobius"/>
    </source>
</evidence>
<keyword evidence="1" id="KW-0472">Membrane</keyword>
<evidence type="ECO:0000313" key="3">
    <source>
        <dbReference type="Proteomes" id="UP000540685"/>
    </source>
</evidence>
<dbReference type="Proteomes" id="UP000540685">
    <property type="component" value="Unassembled WGS sequence"/>
</dbReference>
<keyword evidence="3" id="KW-1185">Reference proteome</keyword>
<keyword evidence="1" id="KW-1133">Transmembrane helix</keyword>
<proteinExistence type="predicted"/>
<accession>A0A7W9IK24</accession>
<feature type="transmembrane region" description="Helical" evidence="1">
    <location>
        <begin position="6"/>
        <end position="25"/>
    </location>
</feature>
<dbReference type="AlphaFoldDB" id="A0A7W9IK24"/>
<organism evidence="2 3">
    <name type="scientific">Streptosporangium becharense</name>
    <dbReference type="NCBI Taxonomy" id="1816182"/>
    <lineage>
        <taxon>Bacteria</taxon>
        <taxon>Bacillati</taxon>
        <taxon>Actinomycetota</taxon>
        <taxon>Actinomycetes</taxon>
        <taxon>Streptosporangiales</taxon>
        <taxon>Streptosporangiaceae</taxon>
        <taxon>Streptosporangium</taxon>
    </lineage>
</organism>
<evidence type="ECO:0000313" key="2">
    <source>
        <dbReference type="EMBL" id="MBB5822137.1"/>
    </source>
</evidence>
<reference evidence="2 3" key="1">
    <citation type="submission" date="2020-08" db="EMBL/GenBank/DDBJ databases">
        <title>Sequencing the genomes of 1000 actinobacteria strains.</title>
        <authorList>
            <person name="Klenk H.-P."/>
        </authorList>
    </citation>
    <scope>NUCLEOTIDE SEQUENCE [LARGE SCALE GENOMIC DNA]</scope>
    <source>
        <strain evidence="2 3">DSM 46887</strain>
    </source>
</reference>
<keyword evidence="1" id="KW-0812">Transmembrane</keyword>
<gene>
    <name evidence="2" type="ORF">F4562_005199</name>
</gene>
<comment type="caution">
    <text evidence="2">The sequence shown here is derived from an EMBL/GenBank/DDBJ whole genome shotgun (WGS) entry which is preliminary data.</text>
</comment>
<protein>
    <submittedName>
        <fullName evidence="2">Uncharacterized protein</fullName>
    </submittedName>
</protein>